<evidence type="ECO:0000313" key="2">
    <source>
        <dbReference type="EMBL" id="CAB4846443.1"/>
    </source>
</evidence>
<dbReference type="Pfam" id="PF00583">
    <property type="entry name" value="Acetyltransf_1"/>
    <property type="match status" value="1"/>
</dbReference>
<dbReference type="InterPro" id="IPR000182">
    <property type="entry name" value="GNAT_dom"/>
</dbReference>
<gene>
    <name evidence="2" type="ORF">UFOPK3268_00207</name>
    <name evidence="3" type="ORF">UFOPK3752_00599</name>
    <name evidence="4" type="ORF">UFOPK4150_00638</name>
</gene>
<dbReference type="SUPFAM" id="SSF55729">
    <property type="entry name" value="Acyl-CoA N-acyltransferases (Nat)"/>
    <property type="match status" value="1"/>
</dbReference>
<accession>A0A6J7IS44</accession>
<protein>
    <submittedName>
        <fullName evidence="3">Unannotated protein</fullName>
    </submittedName>
</protein>
<evidence type="ECO:0000313" key="3">
    <source>
        <dbReference type="EMBL" id="CAB4933719.1"/>
    </source>
</evidence>
<proteinExistence type="predicted"/>
<dbReference type="EMBL" id="CAFBIZ010000014">
    <property type="protein sequence ID" value="CAB4846443.1"/>
    <property type="molecule type" value="Genomic_DNA"/>
</dbReference>
<dbReference type="PROSITE" id="PS51186">
    <property type="entry name" value="GNAT"/>
    <property type="match status" value="1"/>
</dbReference>
<dbReference type="AlphaFoldDB" id="A0A6J7IS44"/>
<dbReference type="EMBL" id="CAFBND010000016">
    <property type="protein sequence ID" value="CAB4933719.1"/>
    <property type="molecule type" value="Genomic_DNA"/>
</dbReference>
<dbReference type="EMBL" id="CAFBPU010000010">
    <property type="protein sequence ID" value="CAB5027267.1"/>
    <property type="molecule type" value="Genomic_DNA"/>
</dbReference>
<reference evidence="3" key="1">
    <citation type="submission" date="2020-05" db="EMBL/GenBank/DDBJ databases">
        <authorList>
            <person name="Chiriac C."/>
            <person name="Salcher M."/>
            <person name="Ghai R."/>
            <person name="Kavagutti S V."/>
        </authorList>
    </citation>
    <scope>NUCLEOTIDE SEQUENCE</scope>
</reference>
<dbReference type="Gene3D" id="3.40.630.30">
    <property type="match status" value="1"/>
</dbReference>
<feature type="domain" description="N-acetyltransferase" evidence="1">
    <location>
        <begin position="141"/>
        <end position="308"/>
    </location>
</feature>
<evidence type="ECO:0000313" key="4">
    <source>
        <dbReference type="EMBL" id="CAB5027267.1"/>
    </source>
</evidence>
<evidence type="ECO:0000259" key="1">
    <source>
        <dbReference type="PROSITE" id="PS51186"/>
    </source>
</evidence>
<dbReference type="InterPro" id="IPR016181">
    <property type="entry name" value="Acyl_CoA_acyltransferase"/>
</dbReference>
<name>A0A6J7IS44_9ZZZZ</name>
<sequence>MTAEADDLGIAVLAAGARTAMAISGGNGDGDGVGLVVRQLGNDARTRLRGGEEDATLTITTEIRGTEFVVTLTDKGEPVTGPPDAVLPLLESGVASAAEARTDGIGNLTEVRFALPTHHRILDTESLEVVPEDAALSAEPVTIRSMVTSDAAALTRAVFRCYGWSYPNPSLYYPERIAAALESGERIGEVAVTDSGEVAAHWGAVFLSPNVVETGGTVTDPRFRRRGLAKALGDRLLERLIEMRVGGRVREPVMTHPATQEIALREGATMVGCYLKITHPLQQVGITEGVTSSRMSLSVAYSALQPLEPATIWIPSPYDNIARMTLAASDWPRTVGTAHRTDAFPATTVLSTVFDSGNRVGMVDVEIVGVDLVDEIDSALHQMRRSGAEYVGVRLPANQEGLATLAAGLVELGLGYAALIPAFRPPTPDNPGGDVLITQWVAEPEIDTSTWVFADERVESLVRAIVAQTEDVGTRGVSRQRRAARRAQLFAALGD</sequence>
<organism evidence="3">
    <name type="scientific">freshwater metagenome</name>
    <dbReference type="NCBI Taxonomy" id="449393"/>
    <lineage>
        <taxon>unclassified sequences</taxon>
        <taxon>metagenomes</taxon>
        <taxon>ecological metagenomes</taxon>
    </lineage>
</organism>
<dbReference type="GO" id="GO:0016747">
    <property type="term" value="F:acyltransferase activity, transferring groups other than amino-acyl groups"/>
    <property type="evidence" value="ECO:0007669"/>
    <property type="project" value="InterPro"/>
</dbReference>